<name>A0A9K3Q147_9STRA</name>
<dbReference type="NCBIfam" id="TIGR01681">
    <property type="entry name" value="HAD-SF-IIIC"/>
    <property type="match status" value="1"/>
</dbReference>
<feature type="domain" description="CSD" evidence="2">
    <location>
        <begin position="265"/>
        <end position="339"/>
    </location>
</feature>
<evidence type="ECO:0000313" key="3">
    <source>
        <dbReference type="EMBL" id="KAG7367183.1"/>
    </source>
</evidence>
<evidence type="ECO:0000313" key="4">
    <source>
        <dbReference type="Proteomes" id="UP000693970"/>
    </source>
</evidence>
<dbReference type="OrthoDB" id="2865258at2759"/>
<dbReference type="PANTHER" id="PTHR17901">
    <property type="entry name" value="MAGNESIUM-DEPENDENT PHOSPHATASE 1 MDP1"/>
    <property type="match status" value="1"/>
</dbReference>
<dbReference type="Proteomes" id="UP000693970">
    <property type="component" value="Unassembled WGS sequence"/>
</dbReference>
<dbReference type="Pfam" id="PF00313">
    <property type="entry name" value="CSD"/>
    <property type="match status" value="1"/>
</dbReference>
<dbReference type="InterPro" id="IPR002059">
    <property type="entry name" value="CSP_DNA-bd"/>
</dbReference>
<gene>
    <name evidence="3" type="ORF">IV203_029853</name>
</gene>
<comment type="caution">
    <text evidence="3">The sequence shown here is derived from an EMBL/GenBank/DDBJ whole genome shotgun (WGS) entry which is preliminary data.</text>
</comment>
<proteinExistence type="predicted"/>
<feature type="signal peptide" evidence="1">
    <location>
        <begin position="1"/>
        <end position="27"/>
    </location>
</feature>
<dbReference type="SMART" id="SM00357">
    <property type="entry name" value="CSP"/>
    <property type="match status" value="1"/>
</dbReference>
<dbReference type="AlphaFoldDB" id="A0A9K3Q147"/>
<organism evidence="3 4">
    <name type="scientific">Nitzschia inconspicua</name>
    <dbReference type="NCBI Taxonomy" id="303405"/>
    <lineage>
        <taxon>Eukaryota</taxon>
        <taxon>Sar</taxon>
        <taxon>Stramenopiles</taxon>
        <taxon>Ochrophyta</taxon>
        <taxon>Bacillariophyta</taxon>
        <taxon>Bacillariophyceae</taxon>
        <taxon>Bacillariophycidae</taxon>
        <taxon>Bacillariales</taxon>
        <taxon>Bacillariaceae</taxon>
        <taxon>Nitzschia</taxon>
    </lineage>
</organism>
<dbReference type="InterPro" id="IPR010033">
    <property type="entry name" value="HAD_SF_ppase_IIIC"/>
</dbReference>
<keyword evidence="1" id="KW-0732">Signal</keyword>
<feature type="chain" id="PRO_5039898063" evidence="1">
    <location>
        <begin position="28"/>
        <end position="525"/>
    </location>
</feature>
<dbReference type="InterPro" id="IPR011129">
    <property type="entry name" value="CSD"/>
</dbReference>
<accession>A0A9K3Q147</accession>
<dbReference type="PANTHER" id="PTHR17901:SF14">
    <property type="entry name" value="MAGNESIUM-DEPENDENT PHOSPHATASE 1"/>
    <property type="match status" value="1"/>
</dbReference>
<evidence type="ECO:0000259" key="2">
    <source>
        <dbReference type="PROSITE" id="PS51857"/>
    </source>
</evidence>
<dbReference type="PROSITE" id="PS51857">
    <property type="entry name" value="CSD_2"/>
    <property type="match status" value="1"/>
</dbReference>
<evidence type="ECO:0000256" key="1">
    <source>
        <dbReference type="SAM" id="SignalP"/>
    </source>
</evidence>
<sequence length="525" mass="59069">MMYAVPLGRVALAVVALLLVALPSGWCFLPFGRGSTDPSWAVTTSKQRATTTARSNLYNLPRMIVFDLDNTIWTPELYQLRKLQRQNLTPVAGKDVKLLEGAVKVLEEIIPSLKHPETGEPPMLAIASRTQSVAWAEDLIDQFGLRDRFQAIEIFPSQKTKHFSRIQQQTRIATQDMMFFDDARDGKYGNCVPVASMGVFCVHCPQGIFTEEIFHRALEHYRIWDRTPNTIVEYDGQLTTNVDRYFSSEDCSVSKITSQTTNGTVYKGIVKMVRPGKRYGFILYRSAANNKNSRDIFFHFNNIVEDKDGGVSMPQEGEEVTFEIQTDANARGMAVNIVPQKDPELFSTVQFRCFSMNQPFAALLTNGYKTLETRNGTMFTQYAEGTQLLLHVGQRTYPDGGKHIEIMKENGLNQDEIDRLKRLPPNFSRGKIIAVLELGKTYETSTVERSDPEFERKAVARGEDSGKFVTEIKRVSYLKQPVKQSGAGGVFKVRISPEVLPDGDWHIPTAVTGEESSREYATISG</sequence>
<keyword evidence="4" id="KW-1185">Reference proteome</keyword>
<dbReference type="EMBL" id="JAGRRH010000007">
    <property type="protein sequence ID" value="KAG7367183.1"/>
    <property type="molecule type" value="Genomic_DNA"/>
</dbReference>
<reference evidence="3" key="2">
    <citation type="submission" date="2021-04" db="EMBL/GenBank/DDBJ databases">
        <authorList>
            <person name="Podell S."/>
        </authorList>
    </citation>
    <scope>NUCLEOTIDE SEQUENCE</scope>
    <source>
        <strain evidence="3">Hildebrandi</strain>
    </source>
</reference>
<dbReference type="Pfam" id="PF12689">
    <property type="entry name" value="Acid_PPase"/>
    <property type="match status" value="1"/>
</dbReference>
<protein>
    <submittedName>
        <fullName evidence="3">HAD-SF-IIIC: HAD phosphatase, family IIIC</fullName>
    </submittedName>
</protein>
<dbReference type="GO" id="GO:0003993">
    <property type="term" value="F:acid phosphatase activity"/>
    <property type="evidence" value="ECO:0007669"/>
    <property type="project" value="TreeGrafter"/>
</dbReference>
<dbReference type="InterPro" id="IPR010036">
    <property type="entry name" value="MDP_1_eu_arc"/>
</dbReference>
<dbReference type="GO" id="GO:0003676">
    <property type="term" value="F:nucleic acid binding"/>
    <property type="evidence" value="ECO:0007669"/>
    <property type="project" value="InterPro"/>
</dbReference>
<reference evidence="3" key="1">
    <citation type="journal article" date="2021" name="Sci. Rep.">
        <title>Diploid genomic architecture of Nitzschia inconspicua, an elite biomass production diatom.</title>
        <authorList>
            <person name="Oliver A."/>
            <person name="Podell S."/>
            <person name="Pinowska A."/>
            <person name="Traller J.C."/>
            <person name="Smith S.R."/>
            <person name="McClure R."/>
            <person name="Beliaev A."/>
            <person name="Bohutskyi P."/>
            <person name="Hill E.A."/>
            <person name="Rabines A."/>
            <person name="Zheng H."/>
            <person name="Allen L.Z."/>
            <person name="Kuo A."/>
            <person name="Grigoriev I.V."/>
            <person name="Allen A.E."/>
            <person name="Hazlebeck D."/>
            <person name="Allen E.E."/>
        </authorList>
    </citation>
    <scope>NUCLEOTIDE SEQUENCE</scope>
    <source>
        <strain evidence="3">Hildebrandi</strain>
    </source>
</reference>